<feature type="compositionally biased region" description="Acidic residues" evidence="3">
    <location>
        <begin position="236"/>
        <end position="248"/>
    </location>
</feature>
<dbReference type="Pfam" id="PF01774">
    <property type="entry name" value="UreD"/>
    <property type="match status" value="1"/>
</dbReference>
<accession>A0A316UM88</accession>
<evidence type="ECO:0000313" key="5">
    <source>
        <dbReference type="Proteomes" id="UP000245884"/>
    </source>
</evidence>
<dbReference type="RefSeq" id="XP_025360999.1">
    <property type="nucleotide sequence ID" value="XM_025506485.1"/>
</dbReference>
<name>A0A316UM88_9BASI</name>
<reference evidence="4 5" key="1">
    <citation type="journal article" date="2018" name="Mol. Biol. Evol.">
        <title>Broad Genomic Sampling Reveals a Smut Pathogenic Ancestry of the Fungal Clade Ustilaginomycotina.</title>
        <authorList>
            <person name="Kijpornyongpan T."/>
            <person name="Mondo S.J."/>
            <person name="Barry K."/>
            <person name="Sandor L."/>
            <person name="Lee J."/>
            <person name="Lipzen A."/>
            <person name="Pangilinan J."/>
            <person name="LaButti K."/>
            <person name="Hainaut M."/>
            <person name="Henrissat B."/>
            <person name="Grigoriev I.V."/>
            <person name="Spatafora J.W."/>
            <person name="Aime M.C."/>
        </authorList>
    </citation>
    <scope>NUCLEOTIDE SEQUENCE [LARGE SCALE GENOMIC DNA]</scope>
    <source>
        <strain evidence="4 5">MCA 5214</strain>
    </source>
</reference>
<keyword evidence="5" id="KW-1185">Reference proteome</keyword>
<dbReference type="Proteomes" id="UP000245884">
    <property type="component" value="Unassembled WGS sequence"/>
</dbReference>
<organism evidence="4 5">
    <name type="scientific">Jaminaea rosea</name>
    <dbReference type="NCBI Taxonomy" id="1569628"/>
    <lineage>
        <taxon>Eukaryota</taxon>
        <taxon>Fungi</taxon>
        <taxon>Dikarya</taxon>
        <taxon>Basidiomycota</taxon>
        <taxon>Ustilaginomycotina</taxon>
        <taxon>Exobasidiomycetes</taxon>
        <taxon>Microstromatales</taxon>
        <taxon>Microstromatales incertae sedis</taxon>
        <taxon>Jaminaea</taxon>
    </lineage>
</organism>
<proteinExistence type="inferred from homology"/>
<sequence>MTEPCAPPVPPIRTQSFTGTGLAILRLTSPRSQATFTHLRSTFPLKLLHPRGSSHQATDYLRGRHAAGTGAEAGAIAALYVAGYGGGLVSGDNVRLDLDVGSGCTLLALTQGSTKVFKVRVPTRPSSHPHASPHLAAPSPPPICRQSFRYLIRPHSTLLLLPDPVTPYASSRYVQVQRFDLLCPHSSSLVALDWLTPGRTARGEQWVFGLYRSRNEVRVKGEVVLRDVVELSREQGEEEEEEEAEEEERGLAKRMAPYSVYATLILMGPAVKQSVAGLRREWARARQRGTPSGGGGGSSPPQVLWSLSPLHETSGSQEEGTPPQPPVVVRIAGHDTDSVRAWMRARLGAELGGERIGWDLWRTAMGSNEG</sequence>
<evidence type="ECO:0000256" key="2">
    <source>
        <dbReference type="ARBA" id="ARBA00023186"/>
    </source>
</evidence>
<dbReference type="OrthoDB" id="5550464at2759"/>
<dbReference type="EMBL" id="KZ819671">
    <property type="protein sequence ID" value="PWN26387.1"/>
    <property type="molecule type" value="Genomic_DNA"/>
</dbReference>
<evidence type="ECO:0000313" key="4">
    <source>
        <dbReference type="EMBL" id="PWN26387.1"/>
    </source>
</evidence>
<evidence type="ECO:0000256" key="3">
    <source>
        <dbReference type="SAM" id="MobiDB-lite"/>
    </source>
</evidence>
<evidence type="ECO:0000256" key="1">
    <source>
        <dbReference type="ARBA" id="ARBA00007177"/>
    </source>
</evidence>
<dbReference type="GeneID" id="37028308"/>
<feature type="region of interest" description="Disordered" evidence="3">
    <location>
        <begin position="232"/>
        <end position="251"/>
    </location>
</feature>
<dbReference type="STRING" id="1569628.A0A316UM88"/>
<protein>
    <submittedName>
        <fullName evidence="4">UreD-domain-containing protein</fullName>
    </submittedName>
</protein>
<comment type="similarity">
    <text evidence="1">Belongs to the UreD family.</text>
</comment>
<dbReference type="InterPro" id="IPR002669">
    <property type="entry name" value="UreD"/>
</dbReference>
<dbReference type="GO" id="GO:0016151">
    <property type="term" value="F:nickel cation binding"/>
    <property type="evidence" value="ECO:0007669"/>
    <property type="project" value="InterPro"/>
</dbReference>
<dbReference type="HAMAP" id="MF_01384">
    <property type="entry name" value="UreD"/>
    <property type="match status" value="1"/>
</dbReference>
<dbReference type="PANTHER" id="PTHR33643">
    <property type="entry name" value="UREASE ACCESSORY PROTEIN D"/>
    <property type="match status" value="1"/>
</dbReference>
<keyword evidence="2" id="KW-0143">Chaperone</keyword>
<gene>
    <name evidence="4" type="ORF">BDZ90DRAFT_233036</name>
</gene>
<dbReference type="PANTHER" id="PTHR33643:SF1">
    <property type="entry name" value="UREASE ACCESSORY PROTEIN D"/>
    <property type="match status" value="1"/>
</dbReference>
<dbReference type="AlphaFoldDB" id="A0A316UM88"/>
<feature type="region of interest" description="Disordered" evidence="3">
    <location>
        <begin position="283"/>
        <end position="307"/>
    </location>
</feature>